<evidence type="ECO:0000313" key="4">
    <source>
        <dbReference type="EMBL" id="CAD0204884.1"/>
    </source>
</evidence>
<feature type="domain" description="Immunoglobulin" evidence="3">
    <location>
        <begin position="794"/>
        <end position="891"/>
    </location>
</feature>
<dbReference type="InterPro" id="IPR013783">
    <property type="entry name" value="Ig-like_fold"/>
</dbReference>
<reference evidence="4" key="1">
    <citation type="submission" date="2021-12" db="EMBL/GenBank/DDBJ databases">
        <authorList>
            <person name="King R."/>
        </authorList>
    </citation>
    <scope>NUCLEOTIDE SEQUENCE</scope>
</reference>
<feature type="region of interest" description="Disordered" evidence="1">
    <location>
        <begin position="131"/>
        <end position="171"/>
    </location>
</feature>
<feature type="compositionally biased region" description="Polar residues" evidence="1">
    <location>
        <begin position="1170"/>
        <end position="1179"/>
    </location>
</feature>
<dbReference type="Gene3D" id="2.60.40.10">
    <property type="entry name" value="Immunoglobulins"/>
    <property type="match status" value="1"/>
</dbReference>
<keyword evidence="2" id="KW-1133">Transmembrane helix</keyword>
<evidence type="ECO:0000259" key="3">
    <source>
        <dbReference type="SMART" id="SM00409"/>
    </source>
</evidence>
<feature type="transmembrane region" description="Helical" evidence="2">
    <location>
        <begin position="1114"/>
        <end position="1136"/>
    </location>
</feature>
<feature type="compositionally biased region" description="Polar residues" evidence="1">
    <location>
        <begin position="144"/>
        <end position="155"/>
    </location>
</feature>
<dbReference type="InterPro" id="IPR036179">
    <property type="entry name" value="Ig-like_dom_sf"/>
</dbReference>
<protein>
    <recommendedName>
        <fullName evidence="3">Immunoglobulin domain-containing protein</fullName>
    </recommendedName>
</protein>
<keyword evidence="2" id="KW-0812">Transmembrane</keyword>
<evidence type="ECO:0000256" key="1">
    <source>
        <dbReference type="SAM" id="MobiDB-lite"/>
    </source>
</evidence>
<dbReference type="OrthoDB" id="7467099at2759"/>
<evidence type="ECO:0000313" key="5">
    <source>
        <dbReference type="Proteomes" id="UP001154114"/>
    </source>
</evidence>
<dbReference type="EMBL" id="LR824025">
    <property type="protein sequence ID" value="CAD0204884.1"/>
    <property type="molecule type" value="Genomic_DNA"/>
</dbReference>
<gene>
    <name evidence="4" type="ORF">CINC_LOCUS7189</name>
</gene>
<sequence length="1192" mass="134262">MKSAERCQSLTILSAMRLSSLGVISLLIIGAVSTDITKDEGTEHTISIRTLDDPVTKCHLNTPQDKAINFAPGDETLSTEKFEIQKGTSSIRCSVTIKHLDENDEGEWVISFTNDEGTGRVEAFNIIVKPLTQPSDPEPDVEESTLTPETTSNISKESEEEDEANEIEEETENAKVLTLIEQVVKEGYYVDISLNKQSFEEKCYIRKPKGQLVSTLSELTNVKTHKPSKFVSCRVTVGPITEDLLGEWNLCGRSVEDEKLRCQPVEIAWNNNDPTSNWHSRIEPIFNHPVHVGSLVNPGVMGSANVLTCHVITPAGEDLVLTSDVTYPNIERITNDRWLCSVAISDIDKSMLGDWAIYARFRSQWVALSEIRLPFNLFLYNRDDPYEQAYNVTSLLETNRVVNIGNTVTERATSSGQIDDCVFMSPAGDRFNLDNATKSADVARLQTTTNPTGCQISVGPVTKTMLGEWHIIGKFSNNNRFTEVRQPFNIVQEDPANPLIEDRERRIEYLPKQNIETKIGASHDFSINTQLSANHESCHLKTPQGLQYILMEGFNVPNVEILTDSRIECGVQINVPTEDMLGEWTLFSRSMRLSDPIERRLTFTLRIEETFSLGNPVIIQEGYELFLRLPEKTDLYETCKLIGPDGEQVEGATVAPYDMERCGFIVKNVTKSLNGTVTIEYGKGITYKGKVEVNVIDTPRPVKFDDEDWFLGSAVDKIVGPSNIVYCNIMKNYNENFVTVHDGFGPCRIKLDRVRLEDRGYWRMQYTVLGSVMTQVDLLNVNVIEVDPIRVSTDVEISSPSVTLTCSVPASYNVTGCKFRDPMKGIMVASQNVGHEGHIFYDAIVDHESSTSSHACSLRFSNPNNQYMGMWRCAVNTDVGMFYGFLEVRVPWIQEDEYFHYPEVEVSADNMYVRGLVGDPITMFCSATVAIRYCYFRSENGTIYSAGPDMKTENYKYVGNGLDAGECGIEISNLQSADTGRWTCNVGLTGDYHDIEKSTVITVEMNDKLTVNHFWNNGEVYVQPRIYGNRPIDYCRFVRIDGLGFTSMAPPEGYYVDRYSTFFPCDLVITRPTLADRRPWVVAVKLRGENGEIVTRTPFNLLVIPGNMPFSFGFFAWVMVMMFCLIVMAVGVAMIPKKNREWTARRASRIRDSFRRPRRETPPPAYTEQIVKTPSTEEPTVTREAPVNTPLV</sequence>
<feature type="compositionally biased region" description="Acidic residues" evidence="1">
    <location>
        <begin position="158"/>
        <end position="171"/>
    </location>
</feature>
<keyword evidence="5" id="KW-1185">Reference proteome</keyword>
<dbReference type="InterPro" id="IPR003599">
    <property type="entry name" value="Ig_sub"/>
</dbReference>
<dbReference type="SUPFAM" id="SSF48726">
    <property type="entry name" value="Immunoglobulin"/>
    <property type="match status" value="1"/>
</dbReference>
<feature type="domain" description="Immunoglobulin" evidence="3">
    <location>
        <begin position="910"/>
        <end position="1004"/>
    </location>
</feature>
<dbReference type="Proteomes" id="UP001154114">
    <property type="component" value="Chromosome 22"/>
</dbReference>
<feature type="domain" description="Immunoglobulin" evidence="3">
    <location>
        <begin position="33"/>
        <end position="129"/>
    </location>
</feature>
<name>A0A9N8Q1Z9_CHRIL</name>
<proteinExistence type="predicted"/>
<feature type="region of interest" description="Disordered" evidence="1">
    <location>
        <begin position="1153"/>
        <end position="1192"/>
    </location>
</feature>
<dbReference type="AlphaFoldDB" id="A0A9N8Q1Z9"/>
<accession>A0A9N8Q1Z9</accession>
<keyword evidence="2" id="KW-0472">Membrane</keyword>
<organism evidence="4 5">
    <name type="scientific">Chrysodeixis includens</name>
    <name type="common">Soybean looper</name>
    <name type="synonym">Pseudoplusia includens</name>
    <dbReference type="NCBI Taxonomy" id="689277"/>
    <lineage>
        <taxon>Eukaryota</taxon>
        <taxon>Metazoa</taxon>
        <taxon>Ecdysozoa</taxon>
        <taxon>Arthropoda</taxon>
        <taxon>Hexapoda</taxon>
        <taxon>Insecta</taxon>
        <taxon>Pterygota</taxon>
        <taxon>Neoptera</taxon>
        <taxon>Endopterygota</taxon>
        <taxon>Lepidoptera</taxon>
        <taxon>Glossata</taxon>
        <taxon>Ditrysia</taxon>
        <taxon>Noctuoidea</taxon>
        <taxon>Noctuidae</taxon>
        <taxon>Plusiinae</taxon>
        <taxon>Chrysodeixis</taxon>
    </lineage>
</organism>
<dbReference type="SMART" id="SM00409">
    <property type="entry name" value="IG"/>
    <property type="match status" value="3"/>
</dbReference>
<evidence type="ECO:0000256" key="2">
    <source>
        <dbReference type="SAM" id="Phobius"/>
    </source>
</evidence>